<evidence type="ECO:0000313" key="1">
    <source>
        <dbReference type="EMBL" id="KAL3567627.1"/>
    </source>
</evidence>
<proteinExistence type="predicted"/>
<sequence>MNFHVLLLWPNLELGFQALAPSIRKLLRLDFAPMDARACACQGPASFPPRAQDSGGLGRGERFSNQEEEHLTLYISVFKIWKDFHT</sequence>
<protein>
    <submittedName>
        <fullName evidence="1">Uncharacterized protein</fullName>
    </submittedName>
</protein>
<gene>
    <name evidence="1" type="ORF">D5086_030278</name>
</gene>
<comment type="caution">
    <text evidence="1">The sequence shown here is derived from an EMBL/GenBank/DDBJ whole genome shotgun (WGS) entry which is preliminary data.</text>
</comment>
<accession>A0ACC4AN30</accession>
<dbReference type="Proteomes" id="UP000309997">
    <property type="component" value="Unassembled WGS sequence"/>
</dbReference>
<dbReference type="EMBL" id="RCHU02000017">
    <property type="protein sequence ID" value="KAL3567627.1"/>
    <property type="molecule type" value="Genomic_DNA"/>
</dbReference>
<evidence type="ECO:0000313" key="2">
    <source>
        <dbReference type="Proteomes" id="UP000309997"/>
    </source>
</evidence>
<organism evidence="1 2">
    <name type="scientific">Populus alba</name>
    <name type="common">White poplar</name>
    <dbReference type="NCBI Taxonomy" id="43335"/>
    <lineage>
        <taxon>Eukaryota</taxon>
        <taxon>Viridiplantae</taxon>
        <taxon>Streptophyta</taxon>
        <taxon>Embryophyta</taxon>
        <taxon>Tracheophyta</taxon>
        <taxon>Spermatophyta</taxon>
        <taxon>Magnoliopsida</taxon>
        <taxon>eudicotyledons</taxon>
        <taxon>Gunneridae</taxon>
        <taxon>Pentapetalae</taxon>
        <taxon>rosids</taxon>
        <taxon>fabids</taxon>
        <taxon>Malpighiales</taxon>
        <taxon>Salicaceae</taxon>
        <taxon>Saliceae</taxon>
        <taxon>Populus</taxon>
    </lineage>
</organism>
<reference evidence="1 2" key="1">
    <citation type="journal article" date="2024" name="Plant Biotechnol. J.">
        <title>Genome and CRISPR/Cas9 system of a widespread forest tree (Populus alba) in the world.</title>
        <authorList>
            <person name="Liu Y.J."/>
            <person name="Jiang P.F."/>
            <person name="Han X.M."/>
            <person name="Li X.Y."/>
            <person name="Wang H.M."/>
            <person name="Wang Y.J."/>
            <person name="Wang X.X."/>
            <person name="Zeng Q.Y."/>
        </authorList>
    </citation>
    <scope>NUCLEOTIDE SEQUENCE [LARGE SCALE GENOMIC DNA]</scope>
    <source>
        <strain evidence="2">cv. PAL-ZL1</strain>
    </source>
</reference>
<keyword evidence="2" id="KW-1185">Reference proteome</keyword>
<name>A0ACC4AN30_POPAL</name>